<feature type="compositionally biased region" description="Pro residues" evidence="3">
    <location>
        <begin position="132"/>
        <end position="145"/>
    </location>
</feature>
<reference evidence="5" key="1">
    <citation type="journal article" date="2022" name="G3 (Bethesda)">
        <title>High quality genome of the basidiomycete yeast Dioszegia hungarica PDD-24b-2 isolated from cloud water.</title>
        <authorList>
            <person name="Jarrige D."/>
            <person name="Haridas S."/>
            <person name="Bleykasten-Grosshans C."/>
            <person name="Joly M."/>
            <person name="Nadalig T."/>
            <person name="Sancelme M."/>
            <person name="Vuilleumier S."/>
            <person name="Grigoriev I.V."/>
            <person name="Amato P."/>
            <person name="Bringel F."/>
        </authorList>
    </citation>
    <scope>NUCLEOTIDE SEQUENCE</scope>
    <source>
        <strain evidence="5">PDD-24b-2</strain>
    </source>
</reference>
<feature type="region of interest" description="Disordered" evidence="3">
    <location>
        <begin position="1"/>
        <end position="168"/>
    </location>
</feature>
<dbReference type="PANTHER" id="PTHR48112">
    <property type="entry name" value="HIGH MOBILITY GROUP PROTEIN DSP1"/>
    <property type="match status" value="1"/>
</dbReference>
<dbReference type="PANTHER" id="PTHR48112:SF22">
    <property type="entry name" value="MITOCHONDRIAL TRANSCRIPTION FACTOR A, ISOFORM B"/>
    <property type="match status" value="1"/>
</dbReference>
<dbReference type="InterPro" id="IPR050342">
    <property type="entry name" value="HMGB"/>
</dbReference>
<dbReference type="InterPro" id="IPR009071">
    <property type="entry name" value="HMG_box_dom"/>
</dbReference>
<dbReference type="Proteomes" id="UP001164286">
    <property type="component" value="Unassembled WGS sequence"/>
</dbReference>
<evidence type="ECO:0000313" key="6">
    <source>
        <dbReference type="Proteomes" id="UP001164286"/>
    </source>
</evidence>
<name>A0AA38H597_9TREE</name>
<feature type="compositionally biased region" description="Low complexity" evidence="3">
    <location>
        <begin position="26"/>
        <end position="38"/>
    </location>
</feature>
<dbReference type="AlphaFoldDB" id="A0AA38H597"/>
<sequence>MSYYPSQNLPYRRPSDKPTTPPATAPPGGHAPTPSPTSLYYPRQEYQPSSAPPIPQAVQGHPYAYYPGYAYDYNNYPRQPSGSTAPAQSPILGERSPADFSPGYPYDPRQQRPAQQFYSQQQFYQWQGYNYPAPPPPQSAPPPPEQVIGKRSPEEKEQELPVDKKKRKKVALVVKKEEAPLDIPGPAMKSRLKPPRQAQSAWQMFFADELVRAKAEHADLPGKLNVAQIAKDAGTAYSNLDPERKAFYAAKVQAAKEQHTREYMAWQAALTPEDIRLENAFRAQQRRDGKSRKANIKDPNAPRKPLSAYFLFLKSIREDAELRAKVWGAEAETTKQSVLAAQRWRALTDVEKQPYLQRAEADKLHYDTTKRQYEDDAAARSRGETVPSRSVDVKPPNVEIPLSLKLALSPVAPDLEQLSGFDDILPDQEWGDLNNMMGEKDEKPDKESFSEFLTDP</sequence>
<evidence type="ECO:0000256" key="1">
    <source>
        <dbReference type="ARBA" id="ARBA00023125"/>
    </source>
</evidence>
<feature type="domain" description="HMG box" evidence="4">
    <location>
        <begin position="195"/>
        <end position="267"/>
    </location>
</feature>
<feature type="compositionally biased region" description="Low complexity" evidence="3">
    <location>
        <begin position="111"/>
        <end position="131"/>
    </location>
</feature>
<protein>
    <recommendedName>
        <fullName evidence="4">HMG box domain-containing protein</fullName>
    </recommendedName>
</protein>
<dbReference type="PROSITE" id="PS50118">
    <property type="entry name" value="HMG_BOX_2"/>
    <property type="match status" value="2"/>
</dbReference>
<feature type="compositionally biased region" description="Basic and acidic residues" evidence="3">
    <location>
        <begin position="373"/>
        <end position="383"/>
    </location>
</feature>
<proteinExistence type="predicted"/>
<dbReference type="GO" id="GO:0005634">
    <property type="term" value="C:nucleus"/>
    <property type="evidence" value="ECO:0007669"/>
    <property type="project" value="UniProtKB-UniRule"/>
</dbReference>
<dbReference type="Pfam" id="PF09011">
    <property type="entry name" value="HMG_box_2"/>
    <property type="match status" value="1"/>
</dbReference>
<feature type="compositionally biased region" description="Basic and acidic residues" evidence="3">
    <location>
        <begin position="438"/>
        <end position="449"/>
    </location>
</feature>
<dbReference type="GeneID" id="77726872"/>
<feature type="region of interest" description="Disordered" evidence="3">
    <location>
        <begin position="419"/>
        <end position="456"/>
    </location>
</feature>
<feature type="compositionally biased region" description="Low complexity" evidence="3">
    <location>
        <begin position="62"/>
        <end position="77"/>
    </location>
</feature>
<dbReference type="InterPro" id="IPR036910">
    <property type="entry name" value="HMG_box_dom_sf"/>
</dbReference>
<gene>
    <name evidence="5" type="ORF">MKK02DRAFT_28906</name>
</gene>
<feature type="compositionally biased region" description="Basic and acidic residues" evidence="3">
    <location>
        <begin position="151"/>
        <end position="163"/>
    </location>
</feature>
<dbReference type="GO" id="GO:0003677">
    <property type="term" value="F:DNA binding"/>
    <property type="evidence" value="ECO:0007669"/>
    <property type="project" value="UniProtKB-UniRule"/>
</dbReference>
<accession>A0AA38H597</accession>
<evidence type="ECO:0000256" key="3">
    <source>
        <dbReference type="SAM" id="MobiDB-lite"/>
    </source>
</evidence>
<comment type="caution">
    <text evidence="5">The sequence shown here is derived from an EMBL/GenBank/DDBJ whole genome shotgun (WGS) entry which is preliminary data.</text>
</comment>
<dbReference type="SUPFAM" id="SSF47095">
    <property type="entry name" value="HMG-box"/>
    <property type="match status" value="2"/>
</dbReference>
<keyword evidence="2" id="KW-0539">Nucleus</keyword>
<dbReference type="RefSeq" id="XP_052944032.1">
    <property type="nucleotide sequence ID" value="XM_053087667.1"/>
</dbReference>
<dbReference type="Pfam" id="PF00505">
    <property type="entry name" value="HMG_box"/>
    <property type="match status" value="1"/>
</dbReference>
<dbReference type="SMART" id="SM00398">
    <property type="entry name" value="HMG"/>
    <property type="match status" value="2"/>
</dbReference>
<dbReference type="Gene3D" id="1.10.30.10">
    <property type="entry name" value="High mobility group box domain"/>
    <property type="match status" value="2"/>
</dbReference>
<feature type="region of interest" description="Disordered" evidence="3">
    <location>
        <begin position="373"/>
        <end position="392"/>
    </location>
</feature>
<evidence type="ECO:0000259" key="4">
    <source>
        <dbReference type="PROSITE" id="PS50118"/>
    </source>
</evidence>
<feature type="DNA-binding region" description="HMG box" evidence="2">
    <location>
        <begin position="195"/>
        <end position="267"/>
    </location>
</feature>
<feature type="domain" description="HMG box" evidence="4">
    <location>
        <begin position="302"/>
        <end position="374"/>
    </location>
</feature>
<feature type="DNA-binding region" description="HMG box" evidence="2">
    <location>
        <begin position="302"/>
        <end position="374"/>
    </location>
</feature>
<evidence type="ECO:0000256" key="2">
    <source>
        <dbReference type="PROSITE-ProRule" id="PRU00267"/>
    </source>
</evidence>
<evidence type="ECO:0000313" key="5">
    <source>
        <dbReference type="EMBL" id="KAI9634255.1"/>
    </source>
</evidence>
<organism evidence="5 6">
    <name type="scientific">Dioszegia hungarica</name>
    <dbReference type="NCBI Taxonomy" id="4972"/>
    <lineage>
        <taxon>Eukaryota</taxon>
        <taxon>Fungi</taxon>
        <taxon>Dikarya</taxon>
        <taxon>Basidiomycota</taxon>
        <taxon>Agaricomycotina</taxon>
        <taxon>Tremellomycetes</taxon>
        <taxon>Tremellales</taxon>
        <taxon>Bulleribasidiaceae</taxon>
        <taxon>Dioszegia</taxon>
    </lineage>
</organism>
<feature type="compositionally biased region" description="Polar residues" evidence="3">
    <location>
        <begin position="78"/>
        <end position="87"/>
    </location>
</feature>
<keyword evidence="1 2" id="KW-0238">DNA-binding</keyword>
<dbReference type="EMBL" id="JAKWFO010000008">
    <property type="protein sequence ID" value="KAI9634255.1"/>
    <property type="molecule type" value="Genomic_DNA"/>
</dbReference>
<keyword evidence="6" id="KW-1185">Reference proteome</keyword>